<keyword evidence="6" id="KW-0238">DNA-binding</keyword>
<sequence>MGLDGFAILQAYFPAISQSEGLPLKVQDAKGKEWVFQFRFWPNNNSRMYVLEGVTPCIQSMQLQAGDTVIFSRIDPEGKLVMGFRKTSSNVQPSDQGNRTLKNGNGAITVAEVNSTDPEDTLSKVDKSGYTTKEVHGAKSSLIPSKRKSNILGSKSKRLLIENEDIIELKLTWEQAQGLLRPPPNHVPSIVVVEGYEFEEYEEAPILGRPTILPANDFGEKIQWVQCEDCFKWRKLPLGSLLPSRWTCSDNTWDPKRSSCSSDQEMTTGQIENLISSSNIGYADAFTKTKPVKKDSVELEAPDSLDALVDLAIMGDGKGVSSSGQPTTKHPRHRPGCTCIVCIQPPSGKGPKHSETCTCNVCSTVKRRFRTLMERRGKRQPEKDVEDSQKKHQEQPEKLEQDYDPTTSSCNTSSNNLTPNAEANGPLDEDYRKKKRLSPFKGQIDLNSKPEREEREDESPPVVDSGGMMKLNATDIYLTQKHLTTSTTSMDMDSAVEKLESNGCEDANAENNHVMHSQDHDDVIVIDADCPVMISMSVSASTSAAG</sequence>
<keyword evidence="13" id="KW-1185">Reference proteome</keyword>
<dbReference type="SMART" id="SM01019">
    <property type="entry name" value="B3"/>
    <property type="match status" value="1"/>
</dbReference>
<dbReference type="AlphaFoldDB" id="A0AAP0HFR2"/>
<evidence type="ECO:0000256" key="6">
    <source>
        <dbReference type="ARBA" id="ARBA00023125"/>
    </source>
</evidence>
<comment type="caution">
    <text evidence="12">The sequence shown here is derived from an EMBL/GenBank/DDBJ whole genome shotgun (WGS) entry which is preliminary data.</text>
</comment>
<dbReference type="EMBL" id="JBBNAE010000011">
    <property type="protein sequence ID" value="KAK9085124.1"/>
    <property type="molecule type" value="Genomic_DNA"/>
</dbReference>
<keyword evidence="5" id="KW-0805">Transcription regulation</keyword>
<evidence type="ECO:0000256" key="8">
    <source>
        <dbReference type="ARBA" id="ARBA00023242"/>
    </source>
</evidence>
<evidence type="ECO:0000256" key="3">
    <source>
        <dbReference type="ARBA" id="ARBA00022771"/>
    </source>
</evidence>
<evidence type="ECO:0000256" key="7">
    <source>
        <dbReference type="ARBA" id="ARBA00023163"/>
    </source>
</evidence>
<name>A0AAP0HFR2_9MAGN</name>
<dbReference type="Proteomes" id="UP001417504">
    <property type="component" value="Unassembled WGS sequence"/>
</dbReference>
<dbReference type="SUPFAM" id="SSF101936">
    <property type="entry name" value="DNA-binding pseudobarrel domain"/>
    <property type="match status" value="1"/>
</dbReference>
<keyword evidence="2" id="KW-0479">Metal-binding</keyword>
<dbReference type="PROSITE" id="PS51050">
    <property type="entry name" value="ZF_CW"/>
    <property type="match status" value="1"/>
</dbReference>
<evidence type="ECO:0000259" key="10">
    <source>
        <dbReference type="PROSITE" id="PS50863"/>
    </source>
</evidence>
<evidence type="ECO:0000313" key="13">
    <source>
        <dbReference type="Proteomes" id="UP001417504"/>
    </source>
</evidence>
<evidence type="ECO:0000259" key="11">
    <source>
        <dbReference type="PROSITE" id="PS51050"/>
    </source>
</evidence>
<dbReference type="InterPro" id="IPR003340">
    <property type="entry name" value="B3_DNA-bd"/>
</dbReference>
<comment type="subcellular location">
    <subcellularLocation>
        <location evidence="1">Nucleus</location>
    </subcellularLocation>
</comment>
<feature type="compositionally biased region" description="Basic and acidic residues" evidence="9">
    <location>
        <begin position="373"/>
        <end position="401"/>
    </location>
</feature>
<evidence type="ECO:0000256" key="4">
    <source>
        <dbReference type="ARBA" id="ARBA00022833"/>
    </source>
</evidence>
<protein>
    <submittedName>
        <fullName evidence="12">Uncharacterized protein</fullName>
    </submittedName>
</protein>
<gene>
    <name evidence="12" type="ORF">Sjap_025535</name>
</gene>
<dbReference type="PANTHER" id="PTHR46245:SF10">
    <property type="entry name" value="B3 DOMAIN-CONTAINING TRANSCRIPTION FACTOR VAL3"/>
    <property type="match status" value="1"/>
</dbReference>
<accession>A0AAP0HFR2</accession>
<dbReference type="PANTHER" id="PTHR46245">
    <property type="entry name" value="B3 DOMAIN-CONTAINING PROTEIN OS07G0563300"/>
    <property type="match status" value="1"/>
</dbReference>
<dbReference type="PROSITE" id="PS50863">
    <property type="entry name" value="B3"/>
    <property type="match status" value="1"/>
</dbReference>
<evidence type="ECO:0000256" key="1">
    <source>
        <dbReference type="ARBA" id="ARBA00004123"/>
    </source>
</evidence>
<evidence type="ECO:0000256" key="5">
    <source>
        <dbReference type="ARBA" id="ARBA00023015"/>
    </source>
</evidence>
<dbReference type="GO" id="GO:0003677">
    <property type="term" value="F:DNA binding"/>
    <property type="evidence" value="ECO:0007669"/>
    <property type="project" value="UniProtKB-KW"/>
</dbReference>
<dbReference type="Pfam" id="PF07496">
    <property type="entry name" value="zf-CW"/>
    <property type="match status" value="1"/>
</dbReference>
<feature type="region of interest" description="Disordered" evidence="9">
    <location>
        <begin position="373"/>
        <end position="468"/>
    </location>
</feature>
<feature type="domain" description="TF-B3" evidence="10">
    <location>
        <begin position="1"/>
        <end position="88"/>
    </location>
</feature>
<dbReference type="CDD" id="cd10017">
    <property type="entry name" value="B3_DNA"/>
    <property type="match status" value="1"/>
</dbReference>
<organism evidence="12 13">
    <name type="scientific">Stephania japonica</name>
    <dbReference type="NCBI Taxonomy" id="461633"/>
    <lineage>
        <taxon>Eukaryota</taxon>
        <taxon>Viridiplantae</taxon>
        <taxon>Streptophyta</taxon>
        <taxon>Embryophyta</taxon>
        <taxon>Tracheophyta</taxon>
        <taxon>Spermatophyta</taxon>
        <taxon>Magnoliopsida</taxon>
        <taxon>Ranunculales</taxon>
        <taxon>Menispermaceae</taxon>
        <taxon>Menispermoideae</taxon>
        <taxon>Cissampelideae</taxon>
        <taxon>Stephania</taxon>
    </lineage>
</organism>
<dbReference type="GO" id="GO:0005634">
    <property type="term" value="C:nucleus"/>
    <property type="evidence" value="ECO:0007669"/>
    <property type="project" value="UniProtKB-SubCell"/>
</dbReference>
<keyword evidence="8" id="KW-0539">Nucleus</keyword>
<keyword evidence="3" id="KW-0863">Zinc-finger</keyword>
<dbReference type="InterPro" id="IPR011124">
    <property type="entry name" value="Znf_CW"/>
</dbReference>
<dbReference type="GO" id="GO:0008270">
    <property type="term" value="F:zinc ion binding"/>
    <property type="evidence" value="ECO:0007669"/>
    <property type="project" value="UniProtKB-KW"/>
</dbReference>
<reference evidence="12 13" key="1">
    <citation type="submission" date="2024-01" db="EMBL/GenBank/DDBJ databases">
        <title>Genome assemblies of Stephania.</title>
        <authorList>
            <person name="Yang L."/>
        </authorList>
    </citation>
    <scope>NUCLEOTIDE SEQUENCE [LARGE SCALE GENOMIC DNA]</scope>
    <source>
        <strain evidence="12">QJT</strain>
        <tissue evidence="12">Leaf</tissue>
    </source>
</reference>
<evidence type="ECO:0000313" key="12">
    <source>
        <dbReference type="EMBL" id="KAK9085124.1"/>
    </source>
</evidence>
<dbReference type="Gene3D" id="2.40.330.10">
    <property type="entry name" value="DNA-binding pseudobarrel domain"/>
    <property type="match status" value="1"/>
</dbReference>
<keyword evidence="7" id="KW-0804">Transcription</keyword>
<dbReference type="InterPro" id="IPR015300">
    <property type="entry name" value="DNA-bd_pseudobarrel_sf"/>
</dbReference>
<evidence type="ECO:0000256" key="9">
    <source>
        <dbReference type="SAM" id="MobiDB-lite"/>
    </source>
</evidence>
<feature type="compositionally biased region" description="Low complexity" evidence="9">
    <location>
        <begin position="406"/>
        <end position="420"/>
    </location>
</feature>
<dbReference type="Pfam" id="PF02362">
    <property type="entry name" value="B3"/>
    <property type="match status" value="1"/>
</dbReference>
<feature type="domain" description="CW-type" evidence="11">
    <location>
        <begin position="218"/>
        <end position="268"/>
    </location>
</feature>
<dbReference type="Gene3D" id="3.30.40.100">
    <property type="match status" value="1"/>
</dbReference>
<proteinExistence type="predicted"/>
<keyword evidence="4" id="KW-0862">Zinc</keyword>
<evidence type="ECO:0000256" key="2">
    <source>
        <dbReference type="ARBA" id="ARBA00022723"/>
    </source>
</evidence>